<evidence type="ECO:0000256" key="5">
    <source>
        <dbReference type="ARBA" id="ARBA00022963"/>
    </source>
</evidence>
<feature type="signal peptide" evidence="7">
    <location>
        <begin position="1"/>
        <end position="28"/>
    </location>
</feature>
<dbReference type="GO" id="GO:0006793">
    <property type="term" value="P:phosphorus metabolic process"/>
    <property type="evidence" value="ECO:0007669"/>
    <property type="project" value="UniProtKB-ARBA"/>
</dbReference>
<comment type="similarity">
    <text evidence="2">Belongs to the phospholipase D family.</text>
</comment>
<dbReference type="PANTHER" id="PTHR43856">
    <property type="entry name" value="CARDIOLIPIN HYDROLASE"/>
    <property type="match status" value="1"/>
</dbReference>
<dbReference type="Proteomes" id="UP000518288">
    <property type="component" value="Unassembled WGS sequence"/>
</dbReference>
<feature type="domain" description="PLD phosphodiesterase" evidence="8">
    <location>
        <begin position="133"/>
        <end position="160"/>
    </location>
</feature>
<keyword evidence="7" id="KW-0732">Signal</keyword>
<comment type="catalytic activity">
    <reaction evidence="1">
        <text>a 1,2-diacyl-sn-glycero-3-phosphocholine + H2O = a 1,2-diacyl-sn-glycero-3-phosphate + choline + H(+)</text>
        <dbReference type="Rhea" id="RHEA:14445"/>
        <dbReference type="ChEBI" id="CHEBI:15354"/>
        <dbReference type="ChEBI" id="CHEBI:15377"/>
        <dbReference type="ChEBI" id="CHEBI:15378"/>
        <dbReference type="ChEBI" id="CHEBI:57643"/>
        <dbReference type="ChEBI" id="CHEBI:58608"/>
        <dbReference type="EC" id="3.1.4.4"/>
    </reaction>
</comment>
<dbReference type="PROSITE" id="PS50035">
    <property type="entry name" value="PLD"/>
    <property type="match status" value="1"/>
</dbReference>
<proteinExistence type="inferred from homology"/>
<keyword evidence="10" id="KW-1185">Reference proteome</keyword>
<dbReference type="AlphaFoldDB" id="A0A7Y9R1N8"/>
<accession>A0A7Y9R1N8</accession>
<keyword evidence="6" id="KW-0443">Lipid metabolism</keyword>
<dbReference type="Pfam" id="PF13091">
    <property type="entry name" value="PLDc_2"/>
    <property type="match status" value="1"/>
</dbReference>
<dbReference type="GO" id="GO:0016891">
    <property type="term" value="F:RNA endonuclease activity producing 5'-phosphomonoesters, hydrolytic mechanism"/>
    <property type="evidence" value="ECO:0007669"/>
    <property type="project" value="TreeGrafter"/>
</dbReference>
<comment type="caution">
    <text evidence="9">The sequence shown here is derived from an EMBL/GenBank/DDBJ whole genome shotgun (WGS) entry which is preliminary data.</text>
</comment>
<dbReference type="CDD" id="cd09170">
    <property type="entry name" value="PLDc_Nuc"/>
    <property type="match status" value="1"/>
</dbReference>
<name>A0A7Y9R1N8_9BURK</name>
<dbReference type="Gene3D" id="3.30.870.10">
    <property type="entry name" value="Endonuclease Chain A"/>
    <property type="match status" value="1"/>
</dbReference>
<evidence type="ECO:0000256" key="1">
    <source>
        <dbReference type="ARBA" id="ARBA00000798"/>
    </source>
</evidence>
<dbReference type="SMART" id="SM00155">
    <property type="entry name" value="PLDc"/>
    <property type="match status" value="1"/>
</dbReference>
<evidence type="ECO:0000256" key="3">
    <source>
        <dbReference type="ARBA" id="ARBA00012027"/>
    </source>
</evidence>
<dbReference type="GO" id="GO:0016042">
    <property type="term" value="P:lipid catabolic process"/>
    <property type="evidence" value="ECO:0007669"/>
    <property type="project" value="UniProtKB-KW"/>
</dbReference>
<dbReference type="RefSeq" id="WP_246332537.1">
    <property type="nucleotide sequence ID" value="NZ_JACCFH010000001.1"/>
</dbReference>
<gene>
    <name evidence="9" type="ORF">BDD16_002546</name>
</gene>
<dbReference type="InterPro" id="IPR025202">
    <property type="entry name" value="PLD-like_dom"/>
</dbReference>
<evidence type="ECO:0000256" key="4">
    <source>
        <dbReference type="ARBA" id="ARBA00022801"/>
    </source>
</evidence>
<evidence type="ECO:0000256" key="6">
    <source>
        <dbReference type="ARBA" id="ARBA00023098"/>
    </source>
</evidence>
<keyword evidence="5" id="KW-0442">Lipid degradation</keyword>
<dbReference type="InterPro" id="IPR001736">
    <property type="entry name" value="PLipase_D/transphosphatidylase"/>
</dbReference>
<protein>
    <recommendedName>
        <fullName evidence="3">phospholipase D</fullName>
        <ecNumber evidence="3">3.1.4.4</ecNumber>
    </recommendedName>
</protein>
<dbReference type="SUPFAM" id="SSF56024">
    <property type="entry name" value="Phospholipase D/nuclease"/>
    <property type="match status" value="1"/>
</dbReference>
<dbReference type="EC" id="3.1.4.4" evidence="3"/>
<evidence type="ECO:0000313" key="10">
    <source>
        <dbReference type="Proteomes" id="UP000518288"/>
    </source>
</evidence>
<evidence type="ECO:0000259" key="8">
    <source>
        <dbReference type="PROSITE" id="PS50035"/>
    </source>
</evidence>
<reference evidence="9 10" key="1">
    <citation type="submission" date="2020-07" db="EMBL/GenBank/DDBJ databases">
        <title>Genomic Encyclopedia of Archaeal and Bacterial Type Strains, Phase II (KMG-II): from individual species to whole genera.</title>
        <authorList>
            <person name="Goeker M."/>
        </authorList>
    </citation>
    <scope>NUCLEOTIDE SEQUENCE [LARGE SCALE GENOMIC DNA]</scope>
    <source>
        <strain evidence="9 10">DSM 21226</strain>
    </source>
</reference>
<keyword evidence="4" id="KW-0378">Hydrolase</keyword>
<evidence type="ECO:0000256" key="7">
    <source>
        <dbReference type="SAM" id="SignalP"/>
    </source>
</evidence>
<dbReference type="GO" id="GO:0004630">
    <property type="term" value="F:phospholipase D activity"/>
    <property type="evidence" value="ECO:0007669"/>
    <property type="project" value="UniProtKB-EC"/>
</dbReference>
<dbReference type="PANTHER" id="PTHR43856:SF1">
    <property type="entry name" value="MITOCHONDRIAL CARDIOLIPIN HYDROLASE"/>
    <property type="match status" value="1"/>
</dbReference>
<sequence length="195" mass="21337">MVRLSPSRRARLALVALLLAAPLAPSLARTDEPAAAPSAGYQAFSPRASYRLCFNPDGDSCEALLIEAIRATRRSLHVQAYYFTSAPVAQAVKQARDRGVDVQVILDKSQVDDKYTSATFLKNAGVSVVIDARPAIAHNKVMIFDGRAVFTGSYNFTKSAEKRNTENGLLIRDDAALVKAYLDNWKARFALSEPY</sequence>
<dbReference type="InterPro" id="IPR051406">
    <property type="entry name" value="PLD_domain"/>
</dbReference>
<dbReference type="EMBL" id="JACCFH010000001">
    <property type="protein sequence ID" value="NYG33560.1"/>
    <property type="molecule type" value="Genomic_DNA"/>
</dbReference>
<feature type="chain" id="PRO_5031073029" description="phospholipase D" evidence="7">
    <location>
        <begin position="29"/>
        <end position="195"/>
    </location>
</feature>
<evidence type="ECO:0000256" key="2">
    <source>
        <dbReference type="ARBA" id="ARBA00008664"/>
    </source>
</evidence>
<organism evidence="9 10">
    <name type="scientific">Sphaerotilus montanus</name>
    <dbReference type="NCBI Taxonomy" id="522889"/>
    <lineage>
        <taxon>Bacteria</taxon>
        <taxon>Pseudomonadati</taxon>
        <taxon>Pseudomonadota</taxon>
        <taxon>Betaproteobacteria</taxon>
        <taxon>Burkholderiales</taxon>
        <taxon>Sphaerotilaceae</taxon>
        <taxon>Sphaerotilus</taxon>
    </lineage>
</organism>
<evidence type="ECO:0000313" key="9">
    <source>
        <dbReference type="EMBL" id="NYG33560.1"/>
    </source>
</evidence>